<dbReference type="EMBL" id="JXXN02000809">
    <property type="protein sequence ID" value="THD26241.1"/>
    <property type="molecule type" value="Genomic_DNA"/>
</dbReference>
<dbReference type="PANTHER" id="PTHR24251:SF37">
    <property type="entry name" value="CUB DOMAIN-CONTAINING PROTEIN"/>
    <property type="match status" value="1"/>
</dbReference>
<evidence type="ECO:0000313" key="7">
    <source>
        <dbReference type="Proteomes" id="UP000230066"/>
    </source>
</evidence>
<dbReference type="InterPro" id="IPR000859">
    <property type="entry name" value="CUB_dom"/>
</dbReference>
<dbReference type="PROSITE" id="PS01180">
    <property type="entry name" value="CUB"/>
    <property type="match status" value="2"/>
</dbReference>
<comment type="caution">
    <text evidence="6">The sequence shown here is derived from an EMBL/GenBank/DDBJ whole genome shotgun (WGS) entry which is preliminary data.</text>
</comment>
<keyword evidence="1" id="KW-0677">Repeat</keyword>
<dbReference type="FunFam" id="2.60.120.290:FF:000013">
    <property type="entry name" value="Membrane frizzled-related protein"/>
    <property type="match status" value="1"/>
</dbReference>
<accession>A0A4E0RI20</accession>
<evidence type="ECO:0000256" key="1">
    <source>
        <dbReference type="ARBA" id="ARBA00022737"/>
    </source>
</evidence>
<keyword evidence="2" id="KW-1015">Disulfide bond</keyword>
<dbReference type="Proteomes" id="UP000230066">
    <property type="component" value="Unassembled WGS sequence"/>
</dbReference>
<feature type="domain" description="CUB" evidence="5">
    <location>
        <begin position="148"/>
        <end position="257"/>
    </location>
</feature>
<evidence type="ECO:0000256" key="2">
    <source>
        <dbReference type="ARBA" id="ARBA00023157"/>
    </source>
</evidence>
<name>A0A4E0RI20_FASHE</name>
<dbReference type="PANTHER" id="PTHR24251">
    <property type="entry name" value="OVOCHYMASE-RELATED"/>
    <property type="match status" value="1"/>
</dbReference>
<evidence type="ECO:0000259" key="5">
    <source>
        <dbReference type="PROSITE" id="PS01180"/>
    </source>
</evidence>
<comment type="caution">
    <text evidence="3">Lacks conserved residue(s) required for the propagation of feature annotation.</text>
</comment>
<organism evidence="6 7">
    <name type="scientific">Fasciola hepatica</name>
    <name type="common">Liver fluke</name>
    <dbReference type="NCBI Taxonomy" id="6192"/>
    <lineage>
        <taxon>Eukaryota</taxon>
        <taxon>Metazoa</taxon>
        <taxon>Spiralia</taxon>
        <taxon>Lophotrochozoa</taxon>
        <taxon>Platyhelminthes</taxon>
        <taxon>Trematoda</taxon>
        <taxon>Digenea</taxon>
        <taxon>Plagiorchiida</taxon>
        <taxon>Echinostomata</taxon>
        <taxon>Echinostomatoidea</taxon>
        <taxon>Fasciolidae</taxon>
        <taxon>Fasciola</taxon>
    </lineage>
</organism>
<gene>
    <name evidence="6" type="ORF">D915_003061</name>
</gene>
<dbReference type="SUPFAM" id="SSF49854">
    <property type="entry name" value="Spermadhesin, CUB domain"/>
    <property type="match status" value="2"/>
</dbReference>
<feature type="chain" id="PRO_5020034456" description="CUB domain-containing protein" evidence="4">
    <location>
        <begin position="21"/>
        <end position="292"/>
    </location>
</feature>
<sequence>MDVLLMDFLLFLTWSQLAFAQCSYRLSGSSGTLQSPNYPKNYPPLADCNWTISVPENYSVRLNFQDFAVDGSEPCEFDRLIVRDGPNCISPILRSLCGSTIPRPIVSSGSRIYVEFTSSQFVQLKGFQADFMQVERSGNNSNTMGPACENTLEADTGLFSTPNYPKPYSSHTECVWKIITQEDRRIKLEFLDFHLYSDCFLTYVDVYDGLDCSTRILRHCGLIAPKAINSSGPRLLVVFRSSGQNVLRGFQARYYTFPKSTATTGTASRNRSGRWIVDILRTASVLLLTSSF</sequence>
<keyword evidence="4" id="KW-0732">Signal</keyword>
<dbReference type="CDD" id="cd00041">
    <property type="entry name" value="CUB"/>
    <property type="match status" value="2"/>
</dbReference>
<dbReference type="SMART" id="SM00042">
    <property type="entry name" value="CUB"/>
    <property type="match status" value="2"/>
</dbReference>
<evidence type="ECO:0000256" key="3">
    <source>
        <dbReference type="PROSITE-ProRule" id="PRU00059"/>
    </source>
</evidence>
<evidence type="ECO:0000256" key="4">
    <source>
        <dbReference type="SAM" id="SignalP"/>
    </source>
</evidence>
<dbReference type="AlphaFoldDB" id="A0A4E0RI20"/>
<proteinExistence type="predicted"/>
<dbReference type="FunFam" id="2.60.120.290:FF:000005">
    <property type="entry name" value="Procollagen C-endopeptidase enhancer 1"/>
    <property type="match status" value="1"/>
</dbReference>
<dbReference type="Gene3D" id="2.60.120.290">
    <property type="entry name" value="Spermadhesin, CUB domain"/>
    <property type="match status" value="2"/>
</dbReference>
<feature type="domain" description="CUB" evidence="5">
    <location>
        <begin position="22"/>
        <end position="134"/>
    </location>
</feature>
<feature type="signal peptide" evidence="4">
    <location>
        <begin position="1"/>
        <end position="20"/>
    </location>
</feature>
<evidence type="ECO:0000313" key="6">
    <source>
        <dbReference type="EMBL" id="THD26241.1"/>
    </source>
</evidence>
<dbReference type="InterPro" id="IPR035914">
    <property type="entry name" value="Sperma_CUB_dom_sf"/>
</dbReference>
<dbReference type="Pfam" id="PF00431">
    <property type="entry name" value="CUB"/>
    <property type="match status" value="2"/>
</dbReference>
<keyword evidence="7" id="KW-1185">Reference proteome</keyword>
<reference evidence="6" key="1">
    <citation type="submission" date="2019-03" db="EMBL/GenBank/DDBJ databases">
        <title>Improved annotation for the trematode Fasciola hepatica.</title>
        <authorList>
            <person name="Choi Y.-J."/>
            <person name="Martin J."/>
            <person name="Mitreva M."/>
        </authorList>
    </citation>
    <scope>NUCLEOTIDE SEQUENCE [LARGE SCALE GENOMIC DNA]</scope>
</reference>
<protein>
    <recommendedName>
        <fullName evidence="5">CUB domain-containing protein</fullName>
    </recommendedName>
</protein>